<dbReference type="OrthoDB" id="1110086at2759"/>
<gene>
    <name evidence="1" type="ORF">Bca52824_052727</name>
</gene>
<proteinExistence type="predicted"/>
<dbReference type="Proteomes" id="UP000886595">
    <property type="component" value="Unassembled WGS sequence"/>
</dbReference>
<dbReference type="AlphaFoldDB" id="A0A8X7UJY3"/>
<accession>A0A8X7UJY3</accession>
<sequence length="113" mass="13035">MVTENNNTELFLAGLDAQETTDIARYEYPTGKLPIRYLGLPLMHRKLRISEYEPLLQKLANTFRSWAVKMLSYAGRLQLISTVINGTVNFWMTTFLLPKGCLKKIESMCSRFL</sequence>
<evidence type="ECO:0008006" key="3">
    <source>
        <dbReference type="Google" id="ProtNLM"/>
    </source>
</evidence>
<dbReference type="EMBL" id="JAAMPC010000011">
    <property type="protein sequence ID" value="KAG2281507.1"/>
    <property type="molecule type" value="Genomic_DNA"/>
</dbReference>
<comment type="caution">
    <text evidence="1">The sequence shown here is derived from an EMBL/GenBank/DDBJ whole genome shotgun (WGS) entry which is preliminary data.</text>
</comment>
<organism evidence="1 2">
    <name type="scientific">Brassica carinata</name>
    <name type="common">Ethiopian mustard</name>
    <name type="synonym">Abyssinian cabbage</name>
    <dbReference type="NCBI Taxonomy" id="52824"/>
    <lineage>
        <taxon>Eukaryota</taxon>
        <taxon>Viridiplantae</taxon>
        <taxon>Streptophyta</taxon>
        <taxon>Embryophyta</taxon>
        <taxon>Tracheophyta</taxon>
        <taxon>Spermatophyta</taxon>
        <taxon>Magnoliopsida</taxon>
        <taxon>eudicotyledons</taxon>
        <taxon>Gunneridae</taxon>
        <taxon>Pentapetalae</taxon>
        <taxon>rosids</taxon>
        <taxon>malvids</taxon>
        <taxon>Brassicales</taxon>
        <taxon>Brassicaceae</taxon>
        <taxon>Brassiceae</taxon>
        <taxon>Brassica</taxon>
    </lineage>
</organism>
<protein>
    <recommendedName>
        <fullName evidence="3">Reverse transcriptase</fullName>
    </recommendedName>
</protein>
<name>A0A8X7UJY3_BRACI</name>
<reference evidence="1 2" key="1">
    <citation type="submission" date="2020-02" db="EMBL/GenBank/DDBJ databases">
        <authorList>
            <person name="Ma Q."/>
            <person name="Huang Y."/>
            <person name="Song X."/>
            <person name="Pei D."/>
        </authorList>
    </citation>
    <scope>NUCLEOTIDE SEQUENCE [LARGE SCALE GENOMIC DNA]</scope>
    <source>
        <strain evidence="1">Sxm20200214</strain>
        <tissue evidence="1">Leaf</tissue>
    </source>
</reference>
<dbReference type="PANTHER" id="PTHR33116">
    <property type="entry name" value="REVERSE TRANSCRIPTASE ZINC-BINDING DOMAIN-CONTAINING PROTEIN-RELATED-RELATED"/>
    <property type="match status" value="1"/>
</dbReference>
<evidence type="ECO:0000313" key="1">
    <source>
        <dbReference type="EMBL" id="KAG2281507.1"/>
    </source>
</evidence>
<keyword evidence="2" id="KW-1185">Reference proteome</keyword>
<evidence type="ECO:0000313" key="2">
    <source>
        <dbReference type="Proteomes" id="UP000886595"/>
    </source>
</evidence>
<dbReference type="PANTHER" id="PTHR33116:SF80">
    <property type="entry name" value="REVERSE TRANSCRIPTASE ZINC-BINDING DOMAIN-CONTAINING PROTEIN"/>
    <property type="match status" value="1"/>
</dbReference>